<reference evidence="1 2" key="1">
    <citation type="submission" date="2015-02" db="EMBL/GenBank/DDBJ databases">
        <title>Complete Genome Sequencing of Pseudomonas putida S13.1.2.</title>
        <authorList>
            <person name="Chong T.M."/>
            <person name="Chan K.G."/>
            <person name="Dessaux Y."/>
        </authorList>
    </citation>
    <scope>NUCLEOTIDE SEQUENCE [LARGE SCALE GENOMIC DNA]</scope>
    <source>
        <strain evidence="1 2">S13.1.2</strain>
    </source>
</reference>
<organism evidence="1 2">
    <name type="scientific">Pseudomonas putida S13.1.2</name>
    <dbReference type="NCBI Taxonomy" id="1384061"/>
    <lineage>
        <taxon>Bacteria</taxon>
        <taxon>Pseudomonadati</taxon>
        <taxon>Pseudomonadota</taxon>
        <taxon>Gammaproteobacteria</taxon>
        <taxon>Pseudomonadales</taxon>
        <taxon>Pseudomonadaceae</taxon>
        <taxon>Pseudomonas</taxon>
    </lineage>
</organism>
<sequence>MNEVGMFSKGDLLQSFACVDEYAGCYFFQHKLPEVVYEYCLKSADRKDLLVISEGVSDRAFSVGVVEF</sequence>
<proteinExistence type="predicted"/>
<protein>
    <submittedName>
        <fullName evidence="1">Uncharacterized protein</fullName>
    </submittedName>
</protein>
<evidence type="ECO:0000313" key="2">
    <source>
        <dbReference type="Proteomes" id="UP000033260"/>
    </source>
</evidence>
<accession>A0AAU8RUI6</accession>
<dbReference type="AlphaFoldDB" id="A0AAU8RUI6"/>
<dbReference type="Proteomes" id="UP000033260">
    <property type="component" value="Chromosome"/>
</dbReference>
<evidence type="ECO:0000313" key="1">
    <source>
        <dbReference type="EMBL" id="AJQ47288.1"/>
    </source>
</evidence>
<dbReference type="EMBL" id="CP010979">
    <property type="protein sequence ID" value="AJQ47288.1"/>
    <property type="molecule type" value="Genomic_DNA"/>
</dbReference>
<gene>
    <name evidence="1" type="ORF">N805_08650</name>
</gene>
<name>A0AAU8RUI6_PSEPU</name>